<dbReference type="AlphaFoldDB" id="A0A5E8H517"/>
<dbReference type="Pfam" id="PF12802">
    <property type="entry name" value="MarR_2"/>
    <property type="match status" value="1"/>
</dbReference>
<dbReference type="InterPro" id="IPR039422">
    <property type="entry name" value="MarR/SlyA-like"/>
</dbReference>
<dbReference type="Proteomes" id="UP000004703">
    <property type="component" value="Chromosome"/>
</dbReference>
<dbReference type="InterPro" id="IPR011991">
    <property type="entry name" value="ArsR-like_HTH"/>
</dbReference>
<dbReference type="RefSeq" id="WP_008194984.1">
    <property type="nucleotide sequence ID" value="NZ_CM011002.1"/>
</dbReference>
<dbReference type="Gene3D" id="1.10.10.10">
    <property type="entry name" value="Winged helix-like DNA-binding domain superfamily/Winged helix DNA-binding domain"/>
    <property type="match status" value="1"/>
</dbReference>
<accession>A0A5E8H517</accession>
<name>A0A5E8H517_ROSAD</name>
<evidence type="ECO:0000313" key="2">
    <source>
        <dbReference type="EMBL" id="EEE46395.1"/>
    </source>
</evidence>
<feature type="domain" description="HTH marR-type" evidence="1">
    <location>
        <begin position="15"/>
        <end position="152"/>
    </location>
</feature>
<reference evidence="2 3" key="2">
    <citation type="submission" date="2013-04" db="EMBL/GenBank/DDBJ databases">
        <authorList>
            <person name="Fiebig A."/>
            <person name="Pradella S."/>
            <person name="Wagner-Doebler I."/>
        </authorList>
    </citation>
    <scope>NUCLEOTIDE SEQUENCE [LARGE SCALE GENOMIC DNA]</scope>
    <source>
        <strain evidence="3">DSM 17067 / NCIMB 14079 / DFL-11</strain>
    </source>
</reference>
<organism evidence="2 3">
    <name type="scientific">Roseibium alexandrii (strain DSM 17067 / NCIMB 14079 / DFL-11)</name>
    <name type="common">Labrenzia alexandrii</name>
    <dbReference type="NCBI Taxonomy" id="244592"/>
    <lineage>
        <taxon>Bacteria</taxon>
        <taxon>Pseudomonadati</taxon>
        <taxon>Pseudomonadota</taxon>
        <taxon>Alphaproteobacteria</taxon>
        <taxon>Hyphomicrobiales</taxon>
        <taxon>Stappiaceae</taxon>
        <taxon>Roseibium</taxon>
    </lineage>
</organism>
<dbReference type="PRINTS" id="PR00598">
    <property type="entry name" value="HTHMARR"/>
</dbReference>
<gene>
    <name evidence="2" type="ORF">SADFL11_3684</name>
</gene>
<dbReference type="EMBL" id="ACCU02000002">
    <property type="protein sequence ID" value="EEE46395.1"/>
    <property type="molecule type" value="Genomic_DNA"/>
</dbReference>
<proteinExistence type="predicted"/>
<protein>
    <submittedName>
        <fullName evidence="2">Transcriptional regulator</fullName>
    </submittedName>
</protein>
<dbReference type="InterPro" id="IPR000835">
    <property type="entry name" value="HTH_MarR-typ"/>
</dbReference>
<dbReference type="GO" id="GO:0003700">
    <property type="term" value="F:DNA-binding transcription factor activity"/>
    <property type="evidence" value="ECO:0007669"/>
    <property type="project" value="InterPro"/>
</dbReference>
<dbReference type="PANTHER" id="PTHR33164:SF105">
    <property type="entry name" value="TRANSCRIPTIONAL REPRESSOR PROTEIN-RELATED"/>
    <property type="match status" value="1"/>
</dbReference>
<reference evidence="2 3" key="1">
    <citation type="submission" date="2008-01" db="EMBL/GenBank/DDBJ databases">
        <authorList>
            <person name="Wagner-Dobler I."/>
            <person name="Ferriera S."/>
            <person name="Johnson J."/>
            <person name="Kravitz S."/>
            <person name="Beeson K."/>
            <person name="Sutton G."/>
            <person name="Rogers Y.-H."/>
            <person name="Friedman R."/>
            <person name="Frazier M."/>
            <person name="Venter J.C."/>
        </authorList>
    </citation>
    <scope>NUCLEOTIDE SEQUENCE [LARGE SCALE GENOMIC DNA]</scope>
    <source>
        <strain evidence="3">DSM 17067 / NCIMB 14079 / DFL-11</strain>
    </source>
</reference>
<dbReference type="PROSITE" id="PS50995">
    <property type="entry name" value="HTH_MARR_2"/>
    <property type="match status" value="1"/>
</dbReference>
<dbReference type="PANTHER" id="PTHR33164">
    <property type="entry name" value="TRANSCRIPTIONAL REGULATOR, MARR FAMILY"/>
    <property type="match status" value="1"/>
</dbReference>
<dbReference type="CDD" id="cd00090">
    <property type="entry name" value="HTH_ARSR"/>
    <property type="match status" value="1"/>
</dbReference>
<evidence type="ECO:0000259" key="1">
    <source>
        <dbReference type="PROSITE" id="PS50995"/>
    </source>
</evidence>
<dbReference type="SMART" id="SM00347">
    <property type="entry name" value="HTH_MARR"/>
    <property type="match status" value="1"/>
</dbReference>
<dbReference type="InterPro" id="IPR036388">
    <property type="entry name" value="WH-like_DNA-bd_sf"/>
</dbReference>
<comment type="caution">
    <text evidence="2">The sequence shown here is derived from an EMBL/GenBank/DDBJ whole genome shotgun (WGS) entry which is preliminary data.</text>
</comment>
<dbReference type="GO" id="GO:0006950">
    <property type="term" value="P:response to stress"/>
    <property type="evidence" value="ECO:0007669"/>
    <property type="project" value="TreeGrafter"/>
</dbReference>
<sequence length="167" mass="18249">MNTSLDDIDFHEMGRLCLGHSVRRTANLLTRHFNRYLAPLGLEITQAQLMAVIASGDALSSSDIARYLGIDRSTLARNLKPLEAAGLIERHKLGGRKVASRLTDRGVTLTAEVHTAWEQAQRDLTNELGTEMADAIRGHLSGLRKTVRVLETVAKQPPAAPGGHLPR</sequence>
<dbReference type="SUPFAM" id="SSF46785">
    <property type="entry name" value="Winged helix' DNA-binding domain"/>
    <property type="match status" value="1"/>
</dbReference>
<dbReference type="InterPro" id="IPR036390">
    <property type="entry name" value="WH_DNA-bd_sf"/>
</dbReference>
<evidence type="ECO:0000313" key="3">
    <source>
        <dbReference type="Proteomes" id="UP000004703"/>
    </source>
</evidence>